<dbReference type="AlphaFoldDB" id="A0A9P7VXJ8"/>
<evidence type="ECO:0000313" key="1">
    <source>
        <dbReference type="EMBL" id="KAG7448305.1"/>
    </source>
</evidence>
<proteinExistence type="predicted"/>
<evidence type="ECO:0000313" key="2">
    <source>
        <dbReference type="Proteomes" id="UP000812287"/>
    </source>
</evidence>
<reference evidence="1" key="1">
    <citation type="submission" date="2020-11" db="EMBL/GenBank/DDBJ databases">
        <title>Adaptations for nitrogen fixation in a non-lichenized fungal sporocarp promotes dispersal by wood-feeding termites.</title>
        <authorList>
            <consortium name="DOE Joint Genome Institute"/>
            <person name="Koch R.A."/>
            <person name="Yoon G."/>
            <person name="Arayal U."/>
            <person name="Lail K."/>
            <person name="Amirebrahimi M."/>
            <person name="Labutti K."/>
            <person name="Lipzen A."/>
            <person name="Riley R."/>
            <person name="Barry K."/>
            <person name="Henrissat B."/>
            <person name="Grigoriev I.V."/>
            <person name="Herr J.R."/>
            <person name="Aime M.C."/>
        </authorList>
    </citation>
    <scope>NUCLEOTIDE SEQUENCE</scope>
    <source>
        <strain evidence="1">MCA 3950</strain>
    </source>
</reference>
<dbReference type="EMBL" id="MU250530">
    <property type="protein sequence ID" value="KAG7448305.1"/>
    <property type="molecule type" value="Genomic_DNA"/>
</dbReference>
<sequence length="172" mass="19600">MTSRAYKRTLCSLSMNSVELTASCMPFVSRPASCLSSFYRLFYSFNRLDDRQSSHGTVFLVSKLLYGWNTIWINQYRRRAIRAMSDVFEIGSFHDTHRYSSSGESPSNDWHLCALLLLARNGLLDGKYRSCPAANLTIVYQDITECVSVFSDDTGGLHLELFCIVLRCTLHL</sequence>
<gene>
    <name evidence="1" type="ORF">BT62DRAFT_764028</name>
</gene>
<dbReference type="Proteomes" id="UP000812287">
    <property type="component" value="Unassembled WGS sequence"/>
</dbReference>
<name>A0A9P7VXJ8_9AGAR</name>
<protein>
    <submittedName>
        <fullName evidence="1">Uncharacterized protein</fullName>
    </submittedName>
</protein>
<comment type="caution">
    <text evidence="1">The sequence shown here is derived from an EMBL/GenBank/DDBJ whole genome shotgun (WGS) entry which is preliminary data.</text>
</comment>
<keyword evidence="2" id="KW-1185">Reference proteome</keyword>
<dbReference type="GeneID" id="66104491"/>
<dbReference type="RefSeq" id="XP_043041805.1">
    <property type="nucleotide sequence ID" value="XM_043182195.1"/>
</dbReference>
<organism evidence="1 2">
    <name type="scientific">Guyanagaster necrorhizus</name>
    <dbReference type="NCBI Taxonomy" id="856835"/>
    <lineage>
        <taxon>Eukaryota</taxon>
        <taxon>Fungi</taxon>
        <taxon>Dikarya</taxon>
        <taxon>Basidiomycota</taxon>
        <taxon>Agaricomycotina</taxon>
        <taxon>Agaricomycetes</taxon>
        <taxon>Agaricomycetidae</taxon>
        <taxon>Agaricales</taxon>
        <taxon>Marasmiineae</taxon>
        <taxon>Physalacriaceae</taxon>
        <taxon>Guyanagaster</taxon>
    </lineage>
</organism>
<accession>A0A9P7VXJ8</accession>